<dbReference type="Pfam" id="PF01503">
    <property type="entry name" value="PRA-PH"/>
    <property type="match status" value="1"/>
</dbReference>
<dbReference type="InterPro" id="IPR021130">
    <property type="entry name" value="PRib-ATP_PPHydrolase-like"/>
</dbReference>
<feature type="domain" description="Phosphoribosyl-AMP cyclohydrolase" evidence="18">
    <location>
        <begin position="255"/>
        <end position="328"/>
    </location>
</feature>
<keyword evidence="13 16" id="KW-0067">ATP-binding</keyword>
<evidence type="ECO:0000256" key="2">
    <source>
        <dbReference type="ARBA" id="ARBA00001460"/>
    </source>
</evidence>
<keyword evidence="11 16" id="KW-0547">Nucleotide-binding</keyword>
<dbReference type="NCBIfam" id="NF002747">
    <property type="entry name" value="PRK02759.1"/>
    <property type="match status" value="1"/>
</dbReference>
<comment type="similarity">
    <text evidence="8 17">Belongs to the HisA/HisF family.</text>
</comment>
<dbReference type="InterPro" id="IPR023019">
    <property type="entry name" value="His_synth_HisIE"/>
</dbReference>
<dbReference type="EC" id="3.5.4.19" evidence="16"/>
<evidence type="ECO:0000256" key="11">
    <source>
        <dbReference type="ARBA" id="ARBA00022741"/>
    </source>
</evidence>
<keyword evidence="20" id="KW-1185">Reference proteome</keyword>
<evidence type="ECO:0000256" key="10">
    <source>
        <dbReference type="ARBA" id="ARBA00022605"/>
    </source>
</evidence>
<dbReference type="FunFam" id="3.10.20.810:FF:000001">
    <property type="entry name" value="Histidine biosynthesis bifunctional protein HisIE"/>
    <property type="match status" value="1"/>
</dbReference>
<comment type="subcellular location">
    <subcellularLocation>
        <location evidence="3 16">Cytoplasm</location>
    </subcellularLocation>
</comment>
<dbReference type="InterPro" id="IPR011060">
    <property type="entry name" value="RibuloseP-bd_barrel"/>
</dbReference>
<dbReference type="InterPro" id="IPR026660">
    <property type="entry name" value="PRA-CH"/>
</dbReference>
<dbReference type="NCBIfam" id="NF000768">
    <property type="entry name" value="PRK00051.1"/>
    <property type="match status" value="1"/>
</dbReference>
<dbReference type="InterPro" id="IPR038019">
    <property type="entry name" value="PRib_AMP_CycHydrolase_sf"/>
</dbReference>
<evidence type="ECO:0000256" key="3">
    <source>
        <dbReference type="ARBA" id="ARBA00004496"/>
    </source>
</evidence>
<evidence type="ECO:0000256" key="14">
    <source>
        <dbReference type="ARBA" id="ARBA00023102"/>
    </source>
</evidence>
<dbReference type="NCBIfam" id="TIGR03188">
    <property type="entry name" value="histidine_hisI"/>
    <property type="match status" value="1"/>
</dbReference>
<dbReference type="GO" id="GO:0004636">
    <property type="term" value="F:phosphoribosyl-ATP diphosphatase activity"/>
    <property type="evidence" value="ECO:0007669"/>
    <property type="project" value="UniProtKB-UniRule"/>
</dbReference>
<dbReference type="SUPFAM" id="SSF101386">
    <property type="entry name" value="all-alpha NTP pyrophosphatases"/>
    <property type="match status" value="1"/>
</dbReference>
<evidence type="ECO:0000256" key="1">
    <source>
        <dbReference type="ARBA" id="ARBA00000024"/>
    </source>
</evidence>
<dbReference type="PANTHER" id="PTHR42945:SF1">
    <property type="entry name" value="HISTIDINE BIOSYNTHESIS BIFUNCTIONAL PROTEIN HIS7"/>
    <property type="match status" value="1"/>
</dbReference>
<reference evidence="19 20" key="1">
    <citation type="submission" date="2019-03" db="EMBL/GenBank/DDBJ databases">
        <title>Genomic Encyclopedia of Type Strains, Phase IV (KMG-IV): sequencing the most valuable type-strain genomes for metagenomic binning, comparative biology and taxonomic classification.</title>
        <authorList>
            <person name="Goeker M."/>
        </authorList>
    </citation>
    <scope>NUCLEOTIDE SEQUENCE [LARGE SCALE GENOMIC DNA]</scope>
    <source>
        <strain evidence="19 20">DSM 100556</strain>
    </source>
</reference>
<keyword evidence="9 16" id="KW-0963">Cytoplasm</keyword>
<feature type="region of interest" description="Phosphoribosyl-AMP cyclohydrolase" evidence="16">
    <location>
        <begin position="1"/>
        <end position="344"/>
    </location>
</feature>
<name>A0A4R1QZT6_9FIRM</name>
<evidence type="ECO:0000256" key="4">
    <source>
        <dbReference type="ARBA" id="ARBA00005169"/>
    </source>
</evidence>
<dbReference type="GO" id="GO:0000105">
    <property type="term" value="P:L-histidine biosynthetic process"/>
    <property type="evidence" value="ECO:0007669"/>
    <property type="project" value="UniProtKB-UniRule"/>
</dbReference>
<dbReference type="GO" id="GO:0005524">
    <property type="term" value="F:ATP binding"/>
    <property type="evidence" value="ECO:0007669"/>
    <property type="project" value="UniProtKB-KW"/>
</dbReference>
<evidence type="ECO:0000256" key="9">
    <source>
        <dbReference type="ARBA" id="ARBA00022490"/>
    </source>
</evidence>
<dbReference type="Gene3D" id="3.20.20.70">
    <property type="entry name" value="Aldolase class I"/>
    <property type="match status" value="1"/>
</dbReference>
<dbReference type="PANTHER" id="PTHR42945">
    <property type="entry name" value="HISTIDINE BIOSYNTHESIS BIFUNCTIONAL PROTEIN"/>
    <property type="match status" value="1"/>
</dbReference>
<sequence>MSDNYKKLVPCIYLYKGNAVKNLSDITILDTNPVKLAKFYGDNNADELLVFDMSKGDAEHDEALDIIKEICQNTEIPVTGAGNIHRMEDIKKLLYAGCRKAALNYSKPENIEITQEISLKFGKEKIAACFIDTEELLQNKETIENYVDELILLKESSIRESIQKWDGETKILVSLPEVSLDKLIEILSVPSICGITGHAINENAKELPAIKSLCQGNGIHVNALEAAFQWSDFKLNSDGHITVVVQDYKTDQVLMVAYMNEEAYNATVHTGKMTYYSRSRDELWIKGDTSGHYQYVKSLTADCDMDTILAKVSQVGAACHTGSHSCFFNEILKKEYDETNPLKVFEAVMNVIMDRKVHPKEGSYTNYLFEKGIDKILKKLGEEATEIVIASKNPNSNEIKYEISDFLYHMMVLMAEKGVTWEEITEELAKR</sequence>
<accession>A0A4R1QZT6</accession>
<keyword evidence="10 16" id="KW-0028">Amino-acid biosynthesis</keyword>
<keyword evidence="15 16" id="KW-0511">Multifunctional enzyme</keyword>
<dbReference type="Pfam" id="PF01502">
    <property type="entry name" value="PRA-CH"/>
    <property type="match status" value="1"/>
</dbReference>
<evidence type="ECO:0000256" key="7">
    <source>
        <dbReference type="ARBA" id="ARBA00008299"/>
    </source>
</evidence>
<dbReference type="HAMAP" id="MF_01019">
    <property type="entry name" value="HisIE"/>
    <property type="match status" value="1"/>
</dbReference>
<feature type="region of interest" description="Phosphoribosyl-ATP pyrophosphohydrolase" evidence="16">
    <location>
        <begin position="345"/>
        <end position="431"/>
    </location>
</feature>
<evidence type="ECO:0000256" key="5">
    <source>
        <dbReference type="ARBA" id="ARBA00005204"/>
    </source>
</evidence>
<comment type="pathway">
    <text evidence="4 16">Amino-acid biosynthesis; L-histidine biosynthesis; L-histidine from 5-phospho-alpha-D-ribose 1-diphosphate: step 3/9.</text>
</comment>
<dbReference type="EMBL" id="SLUO01000006">
    <property type="protein sequence ID" value="TCL58511.1"/>
    <property type="molecule type" value="Genomic_DNA"/>
</dbReference>
<keyword evidence="12 16" id="KW-0378">Hydrolase</keyword>
<dbReference type="OrthoDB" id="9795769at2"/>
<comment type="pathway">
    <text evidence="5 16">Amino-acid biosynthesis; L-histidine biosynthesis; L-histidine from 5-phospho-alpha-D-ribose 1-diphosphate: step 2/9.</text>
</comment>
<dbReference type="Pfam" id="PF00977">
    <property type="entry name" value="His_biosynth"/>
    <property type="match status" value="1"/>
</dbReference>
<evidence type="ECO:0000256" key="12">
    <source>
        <dbReference type="ARBA" id="ARBA00022801"/>
    </source>
</evidence>
<comment type="catalytic activity">
    <reaction evidence="1 16">
        <text>1-(5-phospho-beta-D-ribosyl)-5'-AMP + H2O = 1-(5-phospho-beta-D-ribosyl)-5-[(5-phospho-beta-D-ribosylamino)methylideneamino]imidazole-4-carboxamide</text>
        <dbReference type="Rhea" id="RHEA:20049"/>
        <dbReference type="ChEBI" id="CHEBI:15377"/>
        <dbReference type="ChEBI" id="CHEBI:58435"/>
        <dbReference type="ChEBI" id="CHEBI:59457"/>
        <dbReference type="EC" id="3.5.4.19"/>
    </reaction>
</comment>
<dbReference type="GO" id="GO:0004635">
    <property type="term" value="F:phosphoribosyl-AMP cyclohydrolase activity"/>
    <property type="evidence" value="ECO:0007669"/>
    <property type="project" value="UniProtKB-UniRule"/>
</dbReference>
<dbReference type="InterPro" id="IPR006062">
    <property type="entry name" value="His_biosynth"/>
</dbReference>
<evidence type="ECO:0000256" key="15">
    <source>
        <dbReference type="ARBA" id="ARBA00023268"/>
    </source>
</evidence>
<evidence type="ECO:0000256" key="16">
    <source>
        <dbReference type="HAMAP-Rule" id="MF_01019"/>
    </source>
</evidence>
<dbReference type="CDD" id="cd11534">
    <property type="entry name" value="NTP-PPase_HisIE_like"/>
    <property type="match status" value="1"/>
</dbReference>
<dbReference type="GO" id="GO:0005737">
    <property type="term" value="C:cytoplasm"/>
    <property type="evidence" value="ECO:0007669"/>
    <property type="project" value="UniProtKB-SubCell"/>
</dbReference>
<keyword evidence="14 16" id="KW-0368">Histidine biosynthesis</keyword>
<dbReference type="InterPro" id="IPR008179">
    <property type="entry name" value="HisE"/>
</dbReference>
<dbReference type="Gene3D" id="3.10.20.810">
    <property type="entry name" value="Phosphoribosyl-AMP cyclohydrolase"/>
    <property type="match status" value="1"/>
</dbReference>
<evidence type="ECO:0000313" key="20">
    <source>
        <dbReference type="Proteomes" id="UP000295718"/>
    </source>
</evidence>
<comment type="caution">
    <text evidence="19">The sequence shown here is derived from an EMBL/GenBank/DDBJ whole genome shotgun (WGS) entry which is preliminary data.</text>
</comment>
<dbReference type="STRING" id="1469948.GCA_000732725_01326"/>
<dbReference type="InterPro" id="IPR002496">
    <property type="entry name" value="PRib_AMP_CycHydrolase_dom"/>
</dbReference>
<gene>
    <name evidence="16" type="primary">hisI</name>
    <name evidence="16" type="synonym">hisIE</name>
    <name evidence="19" type="ORF">EDD76_106164</name>
</gene>
<evidence type="ECO:0000256" key="6">
    <source>
        <dbReference type="ARBA" id="ARBA00007731"/>
    </source>
</evidence>
<dbReference type="SUPFAM" id="SSF51366">
    <property type="entry name" value="Ribulose-phoshate binding barrel"/>
    <property type="match status" value="1"/>
</dbReference>
<evidence type="ECO:0000256" key="13">
    <source>
        <dbReference type="ARBA" id="ARBA00022840"/>
    </source>
</evidence>
<dbReference type="InterPro" id="IPR013785">
    <property type="entry name" value="Aldolase_TIM"/>
</dbReference>
<dbReference type="Gene3D" id="1.10.287.1080">
    <property type="entry name" value="MazG-like"/>
    <property type="match status" value="1"/>
</dbReference>
<organism evidence="19 20">
    <name type="scientific">Kineothrix alysoides</name>
    <dbReference type="NCBI Taxonomy" id="1469948"/>
    <lineage>
        <taxon>Bacteria</taxon>
        <taxon>Bacillati</taxon>
        <taxon>Bacillota</taxon>
        <taxon>Clostridia</taxon>
        <taxon>Lachnospirales</taxon>
        <taxon>Lachnospiraceae</taxon>
        <taxon>Kineothrix</taxon>
    </lineage>
</organism>
<comment type="similarity">
    <text evidence="6 16">In the C-terminal section; belongs to the PRA-PH family.</text>
</comment>
<dbReference type="RefSeq" id="WP_031390048.1">
    <property type="nucleotide sequence ID" value="NZ_JPNB01000001.1"/>
</dbReference>
<dbReference type="UniPathway" id="UPA00031">
    <property type="reaction ID" value="UER00007"/>
</dbReference>
<evidence type="ECO:0000259" key="18">
    <source>
        <dbReference type="Pfam" id="PF01502"/>
    </source>
</evidence>
<dbReference type="SUPFAM" id="SSF141734">
    <property type="entry name" value="HisI-like"/>
    <property type="match status" value="1"/>
</dbReference>
<dbReference type="Proteomes" id="UP000295718">
    <property type="component" value="Unassembled WGS sequence"/>
</dbReference>
<dbReference type="HAMAP" id="MF_01020">
    <property type="entry name" value="HisE"/>
    <property type="match status" value="1"/>
</dbReference>
<evidence type="ECO:0000313" key="19">
    <source>
        <dbReference type="EMBL" id="TCL58511.1"/>
    </source>
</evidence>
<comment type="similarity">
    <text evidence="7 16">In the N-terminal section; belongs to the PRA-CH family.</text>
</comment>
<proteinExistence type="inferred from homology"/>
<evidence type="ECO:0000256" key="8">
    <source>
        <dbReference type="ARBA" id="ARBA00009667"/>
    </source>
</evidence>
<protein>
    <recommendedName>
        <fullName evidence="16">Histidine biosynthesis bifunctional protein HisIE</fullName>
    </recommendedName>
    <domain>
        <recommendedName>
            <fullName evidence="16">Phosphoribosyl-AMP cyclohydrolase</fullName>
            <shortName evidence="16">PRA-CH</shortName>
            <ecNumber evidence="16">3.5.4.19</ecNumber>
        </recommendedName>
    </domain>
    <domain>
        <recommendedName>
            <fullName evidence="16">Phosphoribosyl-ATP pyrophosphatase</fullName>
            <shortName evidence="16">PRA-PH</shortName>
            <ecNumber evidence="16">3.6.1.31</ecNumber>
        </recommendedName>
    </domain>
</protein>
<evidence type="ECO:0000256" key="17">
    <source>
        <dbReference type="RuleBase" id="RU003657"/>
    </source>
</evidence>
<comment type="catalytic activity">
    <reaction evidence="2 16">
        <text>1-(5-phospho-beta-D-ribosyl)-ATP + H2O = 1-(5-phospho-beta-D-ribosyl)-5'-AMP + diphosphate + H(+)</text>
        <dbReference type="Rhea" id="RHEA:22828"/>
        <dbReference type="ChEBI" id="CHEBI:15377"/>
        <dbReference type="ChEBI" id="CHEBI:15378"/>
        <dbReference type="ChEBI" id="CHEBI:33019"/>
        <dbReference type="ChEBI" id="CHEBI:59457"/>
        <dbReference type="ChEBI" id="CHEBI:73183"/>
        <dbReference type="EC" id="3.6.1.31"/>
    </reaction>
</comment>
<dbReference type="AlphaFoldDB" id="A0A4R1QZT6"/>
<dbReference type="HAMAP" id="MF_01021">
    <property type="entry name" value="HisI"/>
    <property type="match status" value="1"/>
</dbReference>
<dbReference type="EC" id="3.6.1.31" evidence="16"/>